<evidence type="ECO:0000313" key="3">
    <source>
        <dbReference type="Proteomes" id="UP001596023"/>
    </source>
</evidence>
<proteinExistence type="predicted"/>
<sequence>MRRNFCLFFCAIFIISIFSSCSLPEPDIALRLKNRKQAIDSIIAKGECPSHFVAVLTESQEINCYYQLFHDDSNGLARASETYTRNNKTSDTTFVYYFDEHENTIAFQVKIAANNDSIFNSVTAFYNRDMDVIRKEYATIDNCDIPVNGTDSLSIDLTAYKIPPNVSTFAQRKKIILQND</sequence>
<reference evidence="3" key="1">
    <citation type="journal article" date="2019" name="Int. J. Syst. Evol. Microbiol.">
        <title>The Global Catalogue of Microorganisms (GCM) 10K type strain sequencing project: providing services to taxonomists for standard genome sequencing and annotation.</title>
        <authorList>
            <consortium name="The Broad Institute Genomics Platform"/>
            <consortium name="The Broad Institute Genome Sequencing Center for Infectious Disease"/>
            <person name="Wu L."/>
            <person name="Ma J."/>
        </authorList>
    </citation>
    <scope>NUCLEOTIDE SEQUENCE [LARGE SCALE GENOMIC DNA]</scope>
    <source>
        <strain evidence="3">CCUG 66188</strain>
    </source>
</reference>
<feature type="chain" id="PRO_5046359916" description="Lipoprotein" evidence="1">
    <location>
        <begin position="22"/>
        <end position="180"/>
    </location>
</feature>
<comment type="caution">
    <text evidence="2">The sequence shown here is derived from an EMBL/GenBank/DDBJ whole genome shotgun (WGS) entry which is preliminary data.</text>
</comment>
<name>A0ABV9L117_9BACT</name>
<dbReference type="Proteomes" id="UP001596023">
    <property type="component" value="Unassembled WGS sequence"/>
</dbReference>
<evidence type="ECO:0000256" key="1">
    <source>
        <dbReference type="SAM" id="SignalP"/>
    </source>
</evidence>
<organism evidence="2 3">
    <name type="scientific">Dysgonomonas termitidis</name>
    <dbReference type="NCBI Taxonomy" id="1516126"/>
    <lineage>
        <taxon>Bacteria</taxon>
        <taxon>Pseudomonadati</taxon>
        <taxon>Bacteroidota</taxon>
        <taxon>Bacteroidia</taxon>
        <taxon>Bacteroidales</taxon>
        <taxon>Dysgonomonadaceae</taxon>
        <taxon>Dysgonomonas</taxon>
    </lineage>
</organism>
<keyword evidence="1" id="KW-0732">Signal</keyword>
<keyword evidence="3" id="KW-1185">Reference proteome</keyword>
<accession>A0ABV9L117</accession>
<dbReference type="EMBL" id="JBHSGN010000121">
    <property type="protein sequence ID" value="MFC4676095.1"/>
    <property type="molecule type" value="Genomic_DNA"/>
</dbReference>
<feature type="signal peptide" evidence="1">
    <location>
        <begin position="1"/>
        <end position="21"/>
    </location>
</feature>
<dbReference type="PROSITE" id="PS51257">
    <property type="entry name" value="PROKAR_LIPOPROTEIN"/>
    <property type="match status" value="1"/>
</dbReference>
<evidence type="ECO:0008006" key="4">
    <source>
        <dbReference type="Google" id="ProtNLM"/>
    </source>
</evidence>
<gene>
    <name evidence="2" type="ORF">ACFO6W_20630</name>
</gene>
<dbReference type="RefSeq" id="WP_379999968.1">
    <property type="nucleotide sequence ID" value="NZ_JBHSGN010000121.1"/>
</dbReference>
<evidence type="ECO:0000313" key="2">
    <source>
        <dbReference type="EMBL" id="MFC4676095.1"/>
    </source>
</evidence>
<protein>
    <recommendedName>
        <fullName evidence="4">Lipoprotein</fullName>
    </recommendedName>
</protein>